<protein>
    <submittedName>
        <fullName evidence="2">Uncharacterized protein</fullName>
    </submittedName>
</protein>
<evidence type="ECO:0000256" key="1">
    <source>
        <dbReference type="SAM" id="MobiDB-lite"/>
    </source>
</evidence>
<feature type="compositionally biased region" description="Basic residues" evidence="1">
    <location>
        <begin position="42"/>
        <end position="62"/>
    </location>
</feature>
<evidence type="ECO:0000313" key="3">
    <source>
        <dbReference type="Proteomes" id="UP000324222"/>
    </source>
</evidence>
<organism evidence="2 3">
    <name type="scientific">Portunus trituberculatus</name>
    <name type="common">Swimming crab</name>
    <name type="synonym">Neptunus trituberculatus</name>
    <dbReference type="NCBI Taxonomy" id="210409"/>
    <lineage>
        <taxon>Eukaryota</taxon>
        <taxon>Metazoa</taxon>
        <taxon>Ecdysozoa</taxon>
        <taxon>Arthropoda</taxon>
        <taxon>Crustacea</taxon>
        <taxon>Multicrustacea</taxon>
        <taxon>Malacostraca</taxon>
        <taxon>Eumalacostraca</taxon>
        <taxon>Eucarida</taxon>
        <taxon>Decapoda</taxon>
        <taxon>Pleocyemata</taxon>
        <taxon>Brachyura</taxon>
        <taxon>Eubrachyura</taxon>
        <taxon>Portunoidea</taxon>
        <taxon>Portunidae</taxon>
        <taxon>Portuninae</taxon>
        <taxon>Portunus</taxon>
    </lineage>
</organism>
<feature type="region of interest" description="Disordered" evidence="1">
    <location>
        <begin position="36"/>
        <end position="62"/>
    </location>
</feature>
<name>A0A5B7IKH1_PORTR</name>
<dbReference type="Proteomes" id="UP000324222">
    <property type="component" value="Unassembled WGS sequence"/>
</dbReference>
<dbReference type="EMBL" id="VSRR010058867">
    <property type="protein sequence ID" value="MPC82107.1"/>
    <property type="molecule type" value="Genomic_DNA"/>
</dbReference>
<keyword evidence="3" id="KW-1185">Reference proteome</keyword>
<sequence>MHQHYYELVRRGEAGLGGWEGLIGSGGVWSGRHVTRRDRSTGHWRKNKSKRGKVKKERKGKSKVNANIPLRWTLAEKNLHGDQSEGQFATSQRLSTHKLLHHSIPSPPTPTRPCHACHAHHRPAHITQRLEVTHVAVTGLAKMRTKRYPSTQSEWPQPAALRGTARHLAHLTLSAAPSATRRPPPSPLVTPAGETSECEMSV</sequence>
<gene>
    <name evidence="2" type="ORF">E2C01_076752</name>
</gene>
<proteinExistence type="predicted"/>
<feature type="region of interest" description="Disordered" evidence="1">
    <location>
        <begin position="174"/>
        <end position="202"/>
    </location>
</feature>
<evidence type="ECO:0000313" key="2">
    <source>
        <dbReference type="EMBL" id="MPC82107.1"/>
    </source>
</evidence>
<comment type="caution">
    <text evidence="2">The sequence shown here is derived from an EMBL/GenBank/DDBJ whole genome shotgun (WGS) entry which is preliminary data.</text>
</comment>
<dbReference type="AlphaFoldDB" id="A0A5B7IKH1"/>
<reference evidence="2 3" key="1">
    <citation type="submission" date="2019-05" db="EMBL/GenBank/DDBJ databases">
        <title>Another draft genome of Portunus trituberculatus and its Hox gene families provides insights of decapod evolution.</title>
        <authorList>
            <person name="Jeong J.-H."/>
            <person name="Song I."/>
            <person name="Kim S."/>
            <person name="Choi T."/>
            <person name="Kim D."/>
            <person name="Ryu S."/>
            <person name="Kim W."/>
        </authorList>
    </citation>
    <scope>NUCLEOTIDE SEQUENCE [LARGE SCALE GENOMIC DNA]</scope>
    <source>
        <tissue evidence="2">Muscle</tissue>
    </source>
</reference>
<accession>A0A5B7IKH1</accession>